<sequence length="72" mass="8570">MPAKLLQNLPRVISKILKEQSKQSQFLREKFAVASKQTNHNKVSHHAKLTKPWSKRNPEVYDKHHNMDFEYN</sequence>
<accession>L1J5S4</accession>
<dbReference type="Proteomes" id="UP000011087">
    <property type="component" value="Unassembled WGS sequence"/>
</dbReference>
<dbReference type="EMBL" id="JH993008">
    <property type="protein sequence ID" value="EKX43846.1"/>
    <property type="molecule type" value="Genomic_DNA"/>
</dbReference>
<evidence type="ECO:0000313" key="3">
    <source>
        <dbReference type="EnsemblProtists" id="EKX43846"/>
    </source>
</evidence>
<name>L1J5S4_GUITC</name>
<reference evidence="4" key="2">
    <citation type="submission" date="2012-11" db="EMBL/GenBank/DDBJ databases">
        <authorList>
            <person name="Kuo A."/>
            <person name="Curtis B.A."/>
            <person name="Tanifuji G."/>
            <person name="Burki F."/>
            <person name="Gruber A."/>
            <person name="Irimia M."/>
            <person name="Maruyama S."/>
            <person name="Arias M.C."/>
            <person name="Ball S.G."/>
            <person name="Gile G.H."/>
            <person name="Hirakawa Y."/>
            <person name="Hopkins J.F."/>
            <person name="Rensing S.A."/>
            <person name="Schmutz J."/>
            <person name="Symeonidi A."/>
            <person name="Elias M."/>
            <person name="Eveleigh R.J."/>
            <person name="Herman E.K."/>
            <person name="Klute M.J."/>
            <person name="Nakayama T."/>
            <person name="Obornik M."/>
            <person name="Reyes-Prieto A."/>
            <person name="Armbrust E.V."/>
            <person name="Aves S.J."/>
            <person name="Beiko R.G."/>
            <person name="Coutinho P."/>
            <person name="Dacks J.B."/>
            <person name="Durnford D.G."/>
            <person name="Fast N.M."/>
            <person name="Green B.R."/>
            <person name="Grisdale C."/>
            <person name="Hempe F."/>
            <person name="Henrissat B."/>
            <person name="Hoppner M.P."/>
            <person name="Ishida K.-I."/>
            <person name="Kim E."/>
            <person name="Koreny L."/>
            <person name="Kroth P.G."/>
            <person name="Liu Y."/>
            <person name="Malik S.-B."/>
            <person name="Maier U.G."/>
            <person name="McRose D."/>
            <person name="Mock T."/>
            <person name="Neilson J.A."/>
            <person name="Onodera N.T."/>
            <person name="Poole A.M."/>
            <person name="Pritham E.J."/>
            <person name="Richards T.A."/>
            <person name="Rocap G."/>
            <person name="Roy S.W."/>
            <person name="Sarai C."/>
            <person name="Schaack S."/>
            <person name="Shirato S."/>
            <person name="Slamovits C.H."/>
            <person name="Spencer D.F."/>
            <person name="Suzuki S."/>
            <person name="Worden A.Z."/>
            <person name="Zauner S."/>
            <person name="Barry K."/>
            <person name="Bell C."/>
            <person name="Bharti A.K."/>
            <person name="Crow J.A."/>
            <person name="Grimwood J."/>
            <person name="Kramer R."/>
            <person name="Lindquist E."/>
            <person name="Lucas S."/>
            <person name="Salamov A."/>
            <person name="McFadden G.I."/>
            <person name="Lane C.E."/>
            <person name="Keeling P.J."/>
            <person name="Gray M.W."/>
            <person name="Grigoriev I.V."/>
            <person name="Archibald J.M."/>
        </authorList>
    </citation>
    <scope>NUCLEOTIDE SEQUENCE</scope>
    <source>
        <strain evidence="4">CCMP2712</strain>
    </source>
</reference>
<dbReference type="AlphaFoldDB" id="L1J5S4"/>
<keyword evidence="4" id="KW-1185">Reference proteome</keyword>
<evidence type="ECO:0000313" key="4">
    <source>
        <dbReference type="Proteomes" id="UP000011087"/>
    </source>
</evidence>
<organism evidence="2">
    <name type="scientific">Guillardia theta (strain CCMP2712)</name>
    <name type="common">Cryptophyte</name>
    <dbReference type="NCBI Taxonomy" id="905079"/>
    <lineage>
        <taxon>Eukaryota</taxon>
        <taxon>Cryptophyceae</taxon>
        <taxon>Pyrenomonadales</taxon>
        <taxon>Geminigeraceae</taxon>
        <taxon>Guillardia</taxon>
    </lineage>
</organism>
<dbReference type="GeneID" id="17300430"/>
<feature type="region of interest" description="Disordered" evidence="1">
    <location>
        <begin position="37"/>
        <end position="60"/>
    </location>
</feature>
<dbReference type="PaxDb" id="55529-EKX43846"/>
<dbReference type="RefSeq" id="XP_005830826.1">
    <property type="nucleotide sequence ID" value="XM_005830769.1"/>
</dbReference>
<dbReference type="KEGG" id="gtt:GUITHDRAFT_110298"/>
<reference evidence="2 4" key="1">
    <citation type="journal article" date="2012" name="Nature">
        <title>Algal genomes reveal evolutionary mosaicism and the fate of nucleomorphs.</title>
        <authorList>
            <consortium name="DOE Joint Genome Institute"/>
            <person name="Curtis B.A."/>
            <person name="Tanifuji G."/>
            <person name="Burki F."/>
            <person name="Gruber A."/>
            <person name="Irimia M."/>
            <person name="Maruyama S."/>
            <person name="Arias M.C."/>
            <person name="Ball S.G."/>
            <person name="Gile G.H."/>
            <person name="Hirakawa Y."/>
            <person name="Hopkins J.F."/>
            <person name="Kuo A."/>
            <person name="Rensing S.A."/>
            <person name="Schmutz J."/>
            <person name="Symeonidi A."/>
            <person name="Elias M."/>
            <person name="Eveleigh R.J."/>
            <person name="Herman E.K."/>
            <person name="Klute M.J."/>
            <person name="Nakayama T."/>
            <person name="Obornik M."/>
            <person name="Reyes-Prieto A."/>
            <person name="Armbrust E.V."/>
            <person name="Aves S.J."/>
            <person name="Beiko R.G."/>
            <person name="Coutinho P."/>
            <person name="Dacks J.B."/>
            <person name="Durnford D.G."/>
            <person name="Fast N.M."/>
            <person name="Green B.R."/>
            <person name="Grisdale C.J."/>
            <person name="Hempel F."/>
            <person name="Henrissat B."/>
            <person name="Hoppner M.P."/>
            <person name="Ishida K."/>
            <person name="Kim E."/>
            <person name="Koreny L."/>
            <person name="Kroth P.G."/>
            <person name="Liu Y."/>
            <person name="Malik S.B."/>
            <person name="Maier U.G."/>
            <person name="McRose D."/>
            <person name="Mock T."/>
            <person name="Neilson J.A."/>
            <person name="Onodera N.T."/>
            <person name="Poole A.M."/>
            <person name="Pritham E.J."/>
            <person name="Richards T.A."/>
            <person name="Rocap G."/>
            <person name="Roy S.W."/>
            <person name="Sarai C."/>
            <person name="Schaack S."/>
            <person name="Shirato S."/>
            <person name="Slamovits C.H."/>
            <person name="Spencer D.F."/>
            <person name="Suzuki S."/>
            <person name="Worden A.Z."/>
            <person name="Zauner S."/>
            <person name="Barry K."/>
            <person name="Bell C."/>
            <person name="Bharti A.K."/>
            <person name="Crow J.A."/>
            <person name="Grimwood J."/>
            <person name="Kramer R."/>
            <person name="Lindquist E."/>
            <person name="Lucas S."/>
            <person name="Salamov A."/>
            <person name="McFadden G.I."/>
            <person name="Lane C.E."/>
            <person name="Keeling P.J."/>
            <person name="Gray M.W."/>
            <person name="Grigoriev I.V."/>
            <person name="Archibald J.M."/>
        </authorList>
    </citation>
    <scope>NUCLEOTIDE SEQUENCE</scope>
    <source>
        <strain evidence="2 4">CCMP2712</strain>
    </source>
</reference>
<evidence type="ECO:0000256" key="1">
    <source>
        <dbReference type="SAM" id="MobiDB-lite"/>
    </source>
</evidence>
<dbReference type="EnsemblProtists" id="EKX43846">
    <property type="protein sequence ID" value="EKX43846"/>
    <property type="gene ID" value="GUITHDRAFT_110298"/>
</dbReference>
<gene>
    <name evidence="2" type="ORF">GUITHDRAFT_110298</name>
</gene>
<proteinExistence type="predicted"/>
<protein>
    <submittedName>
        <fullName evidence="2 3">Uncharacterized protein</fullName>
    </submittedName>
</protein>
<evidence type="ECO:0000313" key="2">
    <source>
        <dbReference type="EMBL" id="EKX43846.1"/>
    </source>
</evidence>
<reference evidence="3" key="3">
    <citation type="submission" date="2016-03" db="UniProtKB">
        <authorList>
            <consortium name="EnsemblProtists"/>
        </authorList>
    </citation>
    <scope>IDENTIFICATION</scope>
</reference>
<dbReference type="HOGENOM" id="CLU_2727599_0_0_1"/>